<organism evidence="7 8">
    <name type="scientific">Diplocarpon coronariae</name>
    <dbReference type="NCBI Taxonomy" id="2795749"/>
    <lineage>
        <taxon>Eukaryota</taxon>
        <taxon>Fungi</taxon>
        <taxon>Dikarya</taxon>
        <taxon>Ascomycota</taxon>
        <taxon>Pezizomycotina</taxon>
        <taxon>Leotiomycetes</taxon>
        <taxon>Helotiales</taxon>
        <taxon>Drepanopezizaceae</taxon>
        <taxon>Diplocarpon</taxon>
    </lineage>
</organism>
<dbReference type="PANTHER" id="PTHR10556">
    <property type="entry name" value="3-OXO-5-ALPHA-STEROID 4-DEHYDROGENASE"/>
    <property type="match status" value="1"/>
</dbReference>
<dbReference type="InParanoid" id="A0A218ZF07"/>
<evidence type="ECO:0000259" key="6">
    <source>
        <dbReference type="Pfam" id="PF02544"/>
    </source>
</evidence>
<dbReference type="AlphaFoldDB" id="A0A218ZF07"/>
<dbReference type="STRING" id="503106.A0A218ZF07"/>
<protein>
    <submittedName>
        <fullName evidence="7">Steroid 5 alpha-reductase</fullName>
    </submittedName>
</protein>
<proteinExistence type="inferred from homology"/>
<dbReference type="EMBL" id="MZNU01000047">
    <property type="protein sequence ID" value="OWP06334.1"/>
    <property type="molecule type" value="Genomic_DNA"/>
</dbReference>
<dbReference type="PROSITE" id="PS50244">
    <property type="entry name" value="S5A_REDUCTASE"/>
    <property type="match status" value="1"/>
</dbReference>
<sequence>MTSQLPRTPTKTLIPLPATDRFHSRFQHNGHRGELDAAVARELGACGLPLPILSTGKSTLFTDEPWYGAGKTSSHSRFNLPGKIAWMTMETPGLLTLLYITYTLPTKAGLAELPWENKAMAGLYTLHYLYRAILCPIIAPSMSPIHPFVWLFALCFQITNGLSIGSWLGGYGPTSRLDWQNNGQTYISGARIELGMMIWAFGLMGNAFHDDELREIRRSALRNQHRQAREAEGDTGQGKAGHRGVDKVYMIPMNGLFRWIFYPHYLFEWIEWAGFWIVGGWDCVPARIFLLNEIATMLPRAVQGKKWYEERFGREKTAGRKAIIPGIL</sequence>
<dbReference type="InterPro" id="IPR039357">
    <property type="entry name" value="SRD5A/TECR"/>
</dbReference>
<keyword evidence="3" id="KW-0812">Transmembrane</keyword>
<gene>
    <name evidence="7" type="ORF">B2J93_5286</name>
</gene>
<evidence type="ECO:0000256" key="2">
    <source>
        <dbReference type="ARBA" id="ARBA00007742"/>
    </source>
</evidence>
<evidence type="ECO:0000256" key="1">
    <source>
        <dbReference type="ARBA" id="ARBA00004141"/>
    </source>
</evidence>
<keyword evidence="5" id="KW-0472">Membrane</keyword>
<keyword evidence="4" id="KW-1133">Transmembrane helix</keyword>
<name>A0A218ZF07_9HELO</name>
<reference evidence="7 8" key="1">
    <citation type="submission" date="2017-04" db="EMBL/GenBank/DDBJ databases">
        <title>Draft genome sequence of Marssonina coronaria NL1: causal agent of apple blotch.</title>
        <authorList>
            <person name="Cheng Q."/>
        </authorList>
    </citation>
    <scope>NUCLEOTIDE SEQUENCE [LARGE SCALE GENOMIC DNA]</scope>
    <source>
        <strain evidence="7 8">NL1</strain>
    </source>
</reference>
<comment type="caution">
    <text evidence="7">The sequence shown here is derived from an EMBL/GenBank/DDBJ whole genome shotgun (WGS) entry which is preliminary data.</text>
</comment>
<keyword evidence="8" id="KW-1185">Reference proteome</keyword>
<comment type="subcellular location">
    <subcellularLocation>
        <location evidence="1">Membrane</location>
        <topology evidence="1">Multi-pass membrane protein</topology>
    </subcellularLocation>
</comment>
<dbReference type="Pfam" id="PF02544">
    <property type="entry name" value="Steroid_dh"/>
    <property type="match status" value="1"/>
</dbReference>
<feature type="domain" description="3-oxo-5-alpha-steroid 4-dehydrogenase C-terminal" evidence="6">
    <location>
        <begin position="246"/>
        <end position="328"/>
    </location>
</feature>
<dbReference type="GO" id="GO:0016627">
    <property type="term" value="F:oxidoreductase activity, acting on the CH-CH group of donors"/>
    <property type="evidence" value="ECO:0007669"/>
    <property type="project" value="InterPro"/>
</dbReference>
<evidence type="ECO:0000256" key="5">
    <source>
        <dbReference type="ARBA" id="ARBA00023136"/>
    </source>
</evidence>
<accession>A0A218ZF07</accession>
<dbReference type="Proteomes" id="UP000242519">
    <property type="component" value="Unassembled WGS sequence"/>
</dbReference>
<dbReference type="InterPro" id="IPR001104">
    <property type="entry name" value="3-oxo-5_a-steroid_4-DH_C"/>
</dbReference>
<evidence type="ECO:0000313" key="7">
    <source>
        <dbReference type="EMBL" id="OWP06334.1"/>
    </source>
</evidence>
<comment type="similarity">
    <text evidence="2">Belongs to the steroid 5-alpha reductase family.</text>
</comment>
<evidence type="ECO:0000256" key="3">
    <source>
        <dbReference type="ARBA" id="ARBA00022692"/>
    </source>
</evidence>
<dbReference type="OrthoDB" id="5788137at2759"/>
<dbReference type="GO" id="GO:0006629">
    <property type="term" value="P:lipid metabolic process"/>
    <property type="evidence" value="ECO:0007669"/>
    <property type="project" value="InterPro"/>
</dbReference>
<dbReference type="PANTHER" id="PTHR10556:SF43">
    <property type="entry name" value="STEROID 5-ALPHA-REDUCTASE DET2"/>
    <property type="match status" value="1"/>
</dbReference>
<evidence type="ECO:0000256" key="4">
    <source>
        <dbReference type="ARBA" id="ARBA00022989"/>
    </source>
</evidence>
<dbReference type="GO" id="GO:0016020">
    <property type="term" value="C:membrane"/>
    <property type="evidence" value="ECO:0007669"/>
    <property type="project" value="UniProtKB-SubCell"/>
</dbReference>
<evidence type="ECO:0000313" key="8">
    <source>
        <dbReference type="Proteomes" id="UP000242519"/>
    </source>
</evidence>